<protein>
    <submittedName>
        <fullName evidence="1">Uncharacterized protein</fullName>
    </submittedName>
</protein>
<reference evidence="2" key="1">
    <citation type="journal article" date="2019" name="Nat. Commun.">
        <title>The genome of broomcorn millet.</title>
        <authorList>
            <person name="Zou C."/>
            <person name="Miki D."/>
            <person name="Li D."/>
            <person name="Tang Q."/>
            <person name="Xiao L."/>
            <person name="Rajput S."/>
            <person name="Deng P."/>
            <person name="Jia W."/>
            <person name="Huang R."/>
            <person name="Zhang M."/>
            <person name="Sun Y."/>
            <person name="Hu J."/>
            <person name="Fu X."/>
            <person name="Schnable P.S."/>
            <person name="Li F."/>
            <person name="Zhang H."/>
            <person name="Feng B."/>
            <person name="Zhu X."/>
            <person name="Liu R."/>
            <person name="Schnable J.C."/>
            <person name="Zhu J.-K."/>
            <person name="Zhang H."/>
        </authorList>
    </citation>
    <scope>NUCLEOTIDE SEQUENCE [LARGE SCALE GENOMIC DNA]</scope>
</reference>
<organism evidence="1 2">
    <name type="scientific">Panicum miliaceum</name>
    <name type="common">Proso millet</name>
    <name type="synonym">Broomcorn millet</name>
    <dbReference type="NCBI Taxonomy" id="4540"/>
    <lineage>
        <taxon>Eukaryota</taxon>
        <taxon>Viridiplantae</taxon>
        <taxon>Streptophyta</taxon>
        <taxon>Embryophyta</taxon>
        <taxon>Tracheophyta</taxon>
        <taxon>Spermatophyta</taxon>
        <taxon>Magnoliopsida</taxon>
        <taxon>Liliopsida</taxon>
        <taxon>Poales</taxon>
        <taxon>Poaceae</taxon>
        <taxon>PACMAD clade</taxon>
        <taxon>Panicoideae</taxon>
        <taxon>Panicodae</taxon>
        <taxon>Paniceae</taxon>
        <taxon>Panicinae</taxon>
        <taxon>Panicum</taxon>
        <taxon>Panicum sect. Panicum</taxon>
    </lineage>
</organism>
<name>A0A3L6PB96_PANMI</name>
<evidence type="ECO:0000313" key="1">
    <source>
        <dbReference type="EMBL" id="RLM53052.1"/>
    </source>
</evidence>
<keyword evidence="2" id="KW-1185">Reference proteome</keyword>
<comment type="caution">
    <text evidence="1">The sequence shown here is derived from an EMBL/GenBank/DDBJ whole genome shotgun (WGS) entry which is preliminary data.</text>
</comment>
<evidence type="ECO:0000313" key="2">
    <source>
        <dbReference type="Proteomes" id="UP000275267"/>
    </source>
</evidence>
<sequence>MKHVCCAIKSLNPSTTFFAPALSPDRCGGKYSGHYIWIGQPPQDQPRTRTRWIQLRQQCLDSKRKGFDSLFALVSWQIWKERNARVFRQAEASVLQLLAHIKRDTEL</sequence>
<dbReference type="EMBL" id="PQIB02000050">
    <property type="protein sequence ID" value="RLM53052.1"/>
    <property type="molecule type" value="Genomic_DNA"/>
</dbReference>
<dbReference type="Proteomes" id="UP000275267">
    <property type="component" value="Unassembled WGS sequence"/>
</dbReference>
<dbReference type="OrthoDB" id="640564at2759"/>
<gene>
    <name evidence="1" type="ORF">C2845_PMPSC006798</name>
</gene>
<dbReference type="AlphaFoldDB" id="A0A3L6PB96"/>
<accession>A0A3L6PB96</accession>
<proteinExistence type="predicted"/>